<evidence type="ECO:0000256" key="8">
    <source>
        <dbReference type="ARBA" id="ARBA00022884"/>
    </source>
</evidence>
<evidence type="ECO:0000256" key="9">
    <source>
        <dbReference type="ARBA" id="ARBA00023002"/>
    </source>
</evidence>
<dbReference type="SUPFAM" id="SSF51395">
    <property type="entry name" value="FMN-linked oxidoreductases"/>
    <property type="match status" value="1"/>
</dbReference>
<dbReference type="EC" id="1.3.1.-" evidence="12"/>
<reference evidence="17" key="1">
    <citation type="submission" date="2016-12" db="EMBL/GenBank/DDBJ databases">
        <title>Draft Genome Sequences od Carboxydothermus pertinax and islandicus, Hydrogenogenic Carboxydotrophic Bacteria.</title>
        <authorList>
            <person name="Fukuyama Y."/>
            <person name="Ohmae K."/>
            <person name="Yoneda Y."/>
            <person name="Yoshida T."/>
            <person name="Sako Y."/>
        </authorList>
    </citation>
    <scope>NUCLEOTIDE SEQUENCE [LARGE SCALE GENOMIC DNA]</scope>
    <source>
        <strain evidence="17">SET</strain>
    </source>
</reference>
<dbReference type="InterPro" id="IPR001269">
    <property type="entry name" value="DUS_fam"/>
</dbReference>
<dbReference type="GO" id="GO:0000049">
    <property type="term" value="F:tRNA binding"/>
    <property type="evidence" value="ECO:0007669"/>
    <property type="project" value="UniProtKB-KW"/>
</dbReference>
<evidence type="ECO:0000256" key="1">
    <source>
        <dbReference type="ARBA" id="ARBA00001917"/>
    </source>
</evidence>
<comment type="catalytic activity">
    <reaction evidence="11">
        <text>a 5,6-dihydrouridine in tRNA + NAD(+) = a uridine in tRNA + NADH + H(+)</text>
        <dbReference type="Rhea" id="RHEA:54452"/>
        <dbReference type="Rhea" id="RHEA-COMP:13339"/>
        <dbReference type="Rhea" id="RHEA-COMP:13887"/>
        <dbReference type="ChEBI" id="CHEBI:15378"/>
        <dbReference type="ChEBI" id="CHEBI:57540"/>
        <dbReference type="ChEBI" id="CHEBI:57945"/>
        <dbReference type="ChEBI" id="CHEBI:65315"/>
        <dbReference type="ChEBI" id="CHEBI:74443"/>
    </reaction>
</comment>
<comment type="cofactor">
    <cofactor evidence="1 12 14">
        <name>FMN</name>
        <dbReference type="ChEBI" id="CHEBI:58210"/>
    </cofactor>
</comment>
<proteinExistence type="inferred from homology"/>
<dbReference type="InterPro" id="IPR035587">
    <property type="entry name" value="DUS-like_FMN-bd"/>
</dbReference>
<keyword evidence="5 12" id="KW-0288">FMN</keyword>
<organism evidence="16 17">
    <name type="scientific">Carboxydothermus islandicus</name>
    <dbReference type="NCBI Taxonomy" id="661089"/>
    <lineage>
        <taxon>Bacteria</taxon>
        <taxon>Bacillati</taxon>
        <taxon>Bacillota</taxon>
        <taxon>Clostridia</taxon>
        <taxon>Thermoanaerobacterales</taxon>
        <taxon>Thermoanaerobacteraceae</taxon>
        <taxon>Carboxydothermus</taxon>
    </lineage>
</organism>
<feature type="domain" description="DUS-like FMN-binding" evidence="15">
    <location>
        <begin position="16"/>
        <end position="315"/>
    </location>
</feature>
<evidence type="ECO:0000256" key="3">
    <source>
        <dbReference type="ARBA" id="ARBA00022555"/>
    </source>
</evidence>
<keyword evidence="17" id="KW-1185">Reference proteome</keyword>
<gene>
    <name evidence="16" type="ORF">ciss_19880</name>
</gene>
<keyword evidence="9 12" id="KW-0560">Oxidoreductase</keyword>
<dbReference type="RefSeq" id="WP_075866233.1">
    <property type="nucleotide sequence ID" value="NZ_BDJL01000125.1"/>
</dbReference>
<dbReference type="AlphaFoldDB" id="A0A1L8D4E2"/>
<dbReference type="NCBIfam" id="TIGR00737">
    <property type="entry name" value="nifR3_yhdG"/>
    <property type="match status" value="1"/>
</dbReference>
<feature type="binding site" evidence="14">
    <location>
        <begin position="226"/>
        <end position="227"/>
    </location>
    <ligand>
        <name>FMN</name>
        <dbReference type="ChEBI" id="CHEBI:58210"/>
    </ligand>
</feature>
<dbReference type="InterPro" id="IPR024036">
    <property type="entry name" value="tRNA-dHydroUridine_Synthase_C"/>
</dbReference>
<dbReference type="PANTHER" id="PTHR45846:SF1">
    <property type="entry name" value="TRNA-DIHYDROURIDINE(47) SYNTHASE [NAD(P)(+)]-LIKE"/>
    <property type="match status" value="1"/>
</dbReference>
<evidence type="ECO:0000256" key="6">
    <source>
        <dbReference type="ARBA" id="ARBA00022694"/>
    </source>
</evidence>
<dbReference type="EMBL" id="BDJL01000125">
    <property type="protein sequence ID" value="GAV26055.1"/>
    <property type="molecule type" value="Genomic_DNA"/>
</dbReference>
<evidence type="ECO:0000256" key="4">
    <source>
        <dbReference type="ARBA" id="ARBA00022630"/>
    </source>
</evidence>
<dbReference type="GO" id="GO:0017150">
    <property type="term" value="F:tRNA dihydrouridine synthase activity"/>
    <property type="evidence" value="ECO:0007669"/>
    <property type="project" value="InterPro"/>
</dbReference>
<comment type="similarity">
    <text evidence="12">Belongs to the dus family.</text>
</comment>
<keyword evidence="7" id="KW-0521">NADP</keyword>
<feature type="binding site" evidence="14">
    <location>
        <begin position="18"/>
        <end position="20"/>
    </location>
    <ligand>
        <name>FMN</name>
        <dbReference type="ChEBI" id="CHEBI:58210"/>
    </ligand>
</feature>
<dbReference type="InterPro" id="IPR004652">
    <property type="entry name" value="DusB-like"/>
</dbReference>
<evidence type="ECO:0000313" key="17">
    <source>
        <dbReference type="Proteomes" id="UP000187338"/>
    </source>
</evidence>
<dbReference type="Gene3D" id="1.10.1200.80">
    <property type="entry name" value="Putative flavin oxidoreducatase, domain 2"/>
    <property type="match status" value="1"/>
</dbReference>
<evidence type="ECO:0000256" key="7">
    <source>
        <dbReference type="ARBA" id="ARBA00022857"/>
    </source>
</evidence>
<feature type="binding site" evidence="14">
    <location>
        <position position="72"/>
    </location>
    <ligand>
        <name>FMN</name>
        <dbReference type="ChEBI" id="CHEBI:58210"/>
    </ligand>
</feature>
<feature type="binding site" evidence="14">
    <location>
        <position position="171"/>
    </location>
    <ligand>
        <name>FMN</name>
        <dbReference type="ChEBI" id="CHEBI:58210"/>
    </ligand>
</feature>
<evidence type="ECO:0000256" key="14">
    <source>
        <dbReference type="PIRSR" id="PIRSR006621-2"/>
    </source>
</evidence>
<dbReference type="OrthoDB" id="9764501at2"/>
<feature type="binding site" evidence="14">
    <location>
        <position position="141"/>
    </location>
    <ligand>
        <name>FMN</name>
        <dbReference type="ChEBI" id="CHEBI:58210"/>
    </ligand>
</feature>
<comment type="caution">
    <text evidence="16">The sequence shown here is derived from an EMBL/GenBank/DDBJ whole genome shotgun (WGS) entry which is preliminary data.</text>
</comment>
<dbReference type="Pfam" id="PF01207">
    <property type="entry name" value="Dus"/>
    <property type="match status" value="1"/>
</dbReference>
<dbReference type="PIRSF" id="PIRSF006621">
    <property type="entry name" value="Dus"/>
    <property type="match status" value="1"/>
</dbReference>
<evidence type="ECO:0000256" key="12">
    <source>
        <dbReference type="PIRNR" id="PIRNR006621"/>
    </source>
</evidence>
<dbReference type="PANTHER" id="PTHR45846">
    <property type="entry name" value="TRNA-DIHYDROURIDINE(47) SYNTHASE [NAD(P)(+)]-LIKE"/>
    <property type="match status" value="1"/>
</dbReference>
<keyword evidence="6 12" id="KW-0819">tRNA processing</keyword>
<evidence type="ECO:0000256" key="11">
    <source>
        <dbReference type="ARBA" id="ARBA00048802"/>
    </source>
</evidence>
<comment type="function">
    <text evidence="2 12">Catalyzes the synthesis of 5,6-dihydrouridine (D), a modified base found in the D-loop of most tRNAs, via the reduction of the C5-C6 double bond in target uridines.</text>
</comment>
<evidence type="ECO:0000256" key="13">
    <source>
        <dbReference type="PIRSR" id="PIRSR006621-1"/>
    </source>
</evidence>
<dbReference type="InterPro" id="IPR018517">
    <property type="entry name" value="tRNA_hU_synthase_CS"/>
</dbReference>
<dbReference type="STRING" id="661089.ciss_19880"/>
<feature type="active site" description="Proton donor" evidence="13">
    <location>
        <position position="102"/>
    </location>
</feature>
<dbReference type="Proteomes" id="UP000187338">
    <property type="component" value="Unassembled WGS sequence"/>
</dbReference>
<evidence type="ECO:0000256" key="5">
    <source>
        <dbReference type="ARBA" id="ARBA00022643"/>
    </source>
</evidence>
<evidence type="ECO:0000256" key="10">
    <source>
        <dbReference type="ARBA" id="ARBA00048205"/>
    </source>
</evidence>
<evidence type="ECO:0000256" key="2">
    <source>
        <dbReference type="ARBA" id="ARBA00002790"/>
    </source>
</evidence>
<protein>
    <recommendedName>
        <fullName evidence="12">tRNA-dihydrouridine synthase</fullName>
        <ecNumber evidence="12">1.3.1.-</ecNumber>
    </recommendedName>
</protein>
<dbReference type="CDD" id="cd02801">
    <property type="entry name" value="DUS_like_FMN"/>
    <property type="match status" value="1"/>
</dbReference>
<evidence type="ECO:0000313" key="16">
    <source>
        <dbReference type="EMBL" id="GAV26055.1"/>
    </source>
</evidence>
<evidence type="ECO:0000259" key="15">
    <source>
        <dbReference type="Pfam" id="PF01207"/>
    </source>
</evidence>
<accession>A0A1L8D4E2</accession>
<keyword evidence="8" id="KW-0694">RNA-binding</keyword>
<comment type="catalytic activity">
    <reaction evidence="10">
        <text>a 5,6-dihydrouridine in tRNA + NADP(+) = a uridine in tRNA + NADPH + H(+)</text>
        <dbReference type="Rhea" id="RHEA:23624"/>
        <dbReference type="Rhea" id="RHEA-COMP:13339"/>
        <dbReference type="Rhea" id="RHEA-COMP:13887"/>
        <dbReference type="ChEBI" id="CHEBI:15378"/>
        <dbReference type="ChEBI" id="CHEBI:57783"/>
        <dbReference type="ChEBI" id="CHEBI:58349"/>
        <dbReference type="ChEBI" id="CHEBI:65315"/>
        <dbReference type="ChEBI" id="CHEBI:74443"/>
    </reaction>
</comment>
<keyword evidence="4 12" id="KW-0285">Flavoprotein</keyword>
<dbReference type="GO" id="GO:0050660">
    <property type="term" value="F:flavin adenine dinucleotide binding"/>
    <property type="evidence" value="ECO:0007669"/>
    <property type="project" value="InterPro"/>
</dbReference>
<sequence>MSATRREIKLKNPVIVAPMAGVTDKAFRLICQSFGAGLTVTEMINDLALLHGNSKTRQMIDLQGEMMPVAVQIFGSDPEKMAEAARIVEQAGASLIDINMGCPAPKIVKNGEGAALMLKPELAEKIVAAVKNAVSVPVSVKIRKGFDENSVNAVEFAQRMEAAGADMITVHGRTREQFYSGKADWEVIRRVKQAVKVKVTGNGDVDSPRKAKEMLEQTGVDFIMVGRAVMGNPWLIQQIIVYLERGEEVPPPLPKEKVEVALKHFENLLQFKGEYIAVREMRKHGGWYFKGLPGASRLREILNRAKTPEEVREVLLMMEKN</sequence>
<dbReference type="Gene3D" id="3.20.20.70">
    <property type="entry name" value="Aldolase class I"/>
    <property type="match status" value="1"/>
</dbReference>
<dbReference type="InterPro" id="IPR013785">
    <property type="entry name" value="Aldolase_TIM"/>
</dbReference>
<keyword evidence="3" id="KW-0820">tRNA-binding</keyword>
<keyword evidence="14" id="KW-0547">Nucleotide-binding</keyword>
<name>A0A1L8D4E2_9THEO</name>
<dbReference type="PROSITE" id="PS01136">
    <property type="entry name" value="UPF0034"/>
    <property type="match status" value="1"/>
</dbReference>